<protein>
    <submittedName>
        <fullName evidence="1">Uncharacterized protein</fullName>
    </submittedName>
</protein>
<reference evidence="1 2" key="1">
    <citation type="submission" date="2013-02" db="EMBL/GenBank/DDBJ databases">
        <authorList>
            <person name="Harkins D.M."/>
            <person name="Durkin A.S."/>
            <person name="Brinkac L.M."/>
            <person name="Haft D.H."/>
            <person name="Selengut J.D."/>
            <person name="Sanka R."/>
            <person name="DePew J."/>
            <person name="Purushe J."/>
            <person name="Haake D.A."/>
            <person name="Matsunaga J."/>
            <person name="Vinetz J.M."/>
            <person name="Sutton G.G."/>
            <person name="Nierman W.C."/>
            <person name="Fouts D.E."/>
        </authorList>
    </citation>
    <scope>NUCLEOTIDE SEQUENCE [LARGE SCALE GENOMIC DNA]</scope>
    <source>
        <strain evidence="1 2">Ecochallenge</strain>
    </source>
</reference>
<dbReference type="Proteomes" id="UP000012249">
    <property type="component" value="Unassembled WGS sequence"/>
</dbReference>
<sequence length="313" mass="36622">MCENLTSGVLKTDILNNDTKIQERPFLPSNFSGKSEEKTNRTHSHFLSSFLFAGNIDSEPDKTKSFQENFQSFIQEFHKHPSESLVRSFRARYSSFEPKPCSFEEAERFEKIIYLSYKCKDHKWPGFIYLGGSSEFWKNHSAKISLGEVLRIGKKVYLEVKPSYEDELPENSFWNFKNFSTKGNAPFKPQTPKEYRDNYGLQYYLSISKHPAKRDLKGAKEIFFDSTCPLIFLKKDSDFYWEKAVYYSFQASCIPSSPYSYIRIRSDFLGKIRIDGKDTDQIQEGAKYLGKLKIHSIEAEKILWQQEAEIYNE</sequence>
<comment type="caution">
    <text evidence="1">The sequence shown here is derived from an EMBL/GenBank/DDBJ whole genome shotgun (WGS) entry which is preliminary data.</text>
</comment>
<dbReference type="EMBL" id="AHMI02000150">
    <property type="protein sequence ID" value="EMY14608.1"/>
    <property type="molecule type" value="Genomic_DNA"/>
</dbReference>
<name>N1U270_9LEPT</name>
<accession>N1U270</accession>
<dbReference type="NCBIfam" id="NF047693">
    <property type="entry name" value="LIC11113_fam"/>
    <property type="match status" value="1"/>
</dbReference>
<evidence type="ECO:0000313" key="2">
    <source>
        <dbReference type="Proteomes" id="UP000012249"/>
    </source>
</evidence>
<proteinExistence type="predicted"/>
<gene>
    <name evidence="1" type="ORF">LEP1GSC043_4038</name>
</gene>
<organism evidence="1 2">
    <name type="scientific">Leptospira weilii str. Ecochallenge</name>
    <dbReference type="NCBI Taxonomy" id="1049986"/>
    <lineage>
        <taxon>Bacteria</taxon>
        <taxon>Pseudomonadati</taxon>
        <taxon>Spirochaetota</taxon>
        <taxon>Spirochaetia</taxon>
        <taxon>Leptospirales</taxon>
        <taxon>Leptospiraceae</taxon>
        <taxon>Leptospira</taxon>
    </lineage>
</organism>
<evidence type="ECO:0000313" key="1">
    <source>
        <dbReference type="EMBL" id="EMY14608.1"/>
    </source>
</evidence>
<dbReference type="AlphaFoldDB" id="N1U270"/>